<dbReference type="InterPro" id="IPR011460">
    <property type="entry name" value="Lcl_C"/>
</dbReference>
<feature type="domain" description="Lcl C-terminal" evidence="2">
    <location>
        <begin position="170"/>
        <end position="239"/>
    </location>
</feature>
<feature type="signal peptide" evidence="1">
    <location>
        <begin position="1"/>
        <end position="20"/>
    </location>
</feature>
<evidence type="ECO:0000313" key="4">
    <source>
        <dbReference type="Proteomes" id="UP000054729"/>
    </source>
</evidence>
<dbReference type="EMBL" id="LNZB01000038">
    <property type="protein sequence ID" value="KTD78870.1"/>
    <property type="molecule type" value="Genomic_DNA"/>
</dbReference>
<reference evidence="3 4" key="1">
    <citation type="submission" date="2015-11" db="EMBL/GenBank/DDBJ databases">
        <title>Genomic analysis of 38 Legionella species identifies large and diverse effector repertoires.</title>
        <authorList>
            <person name="Burstein D."/>
            <person name="Amaro F."/>
            <person name="Zusman T."/>
            <person name="Lifshitz Z."/>
            <person name="Cohen O."/>
            <person name="Gilbert J.A."/>
            <person name="Pupko T."/>
            <person name="Shuman H.A."/>
            <person name="Segal G."/>
        </authorList>
    </citation>
    <scope>NUCLEOTIDE SEQUENCE [LARGE SCALE GENOMIC DNA]</scope>
    <source>
        <strain evidence="3 4">ATCC 51914</strain>
    </source>
</reference>
<gene>
    <name evidence="3" type="primary">lvrE_4</name>
    <name evidence="3" type="ORF">Lwal_1640</name>
</gene>
<dbReference type="Pfam" id="PF07603">
    <property type="entry name" value="Lcl_C"/>
    <property type="match status" value="1"/>
</dbReference>
<dbReference type="RefSeq" id="WP_058480328.1">
    <property type="nucleotide sequence ID" value="NZ_CAAAIQ010000026.1"/>
</dbReference>
<proteinExistence type="predicted"/>
<dbReference type="PATRIC" id="fig|66969.6.peg.1792"/>
<keyword evidence="4" id="KW-1185">Reference proteome</keyword>
<evidence type="ECO:0000256" key="1">
    <source>
        <dbReference type="SAM" id="SignalP"/>
    </source>
</evidence>
<dbReference type="AlphaFoldDB" id="A0A0W1ABZ3"/>
<evidence type="ECO:0000259" key="2">
    <source>
        <dbReference type="Pfam" id="PF07603"/>
    </source>
</evidence>
<protein>
    <submittedName>
        <fullName evidence="3">Legionella vir region protein</fullName>
    </submittedName>
</protein>
<evidence type="ECO:0000313" key="3">
    <source>
        <dbReference type="EMBL" id="KTD78870.1"/>
    </source>
</evidence>
<organism evidence="3 4">
    <name type="scientific">Legionella waltersii</name>
    <dbReference type="NCBI Taxonomy" id="66969"/>
    <lineage>
        <taxon>Bacteria</taxon>
        <taxon>Pseudomonadati</taxon>
        <taxon>Pseudomonadota</taxon>
        <taxon>Gammaproteobacteria</taxon>
        <taxon>Legionellales</taxon>
        <taxon>Legionellaceae</taxon>
        <taxon>Legionella</taxon>
    </lineage>
</organism>
<dbReference type="STRING" id="66969.Lwal_1640"/>
<name>A0A0W1ABZ3_9GAMM</name>
<dbReference type="OrthoDB" id="5573519at2"/>
<accession>A0A0W1ABZ3</accession>
<feature type="chain" id="PRO_5006919565" evidence="1">
    <location>
        <begin position="21"/>
        <end position="242"/>
    </location>
</feature>
<keyword evidence="1" id="KW-0732">Signal</keyword>
<comment type="caution">
    <text evidence="3">The sequence shown here is derived from an EMBL/GenBank/DDBJ whole genome shotgun (WGS) entry which is preliminary data.</text>
</comment>
<dbReference type="Proteomes" id="UP000054729">
    <property type="component" value="Unassembled WGS sequence"/>
</dbReference>
<sequence>MVTKKLIATGVLVCALSTHAWCSPASTEYVKASIDALRTELNAQIKALNTGVGSVQKQVSELPIVTHHIGEVFQGGMVFWVDASQQHGLMVSLTDLNEGEGIEWRNGEGGDRTVNAQAKGFGAGEHNTRLIIAEQTIDQQEGRFAALLAANFQISADGITPCPATITATSACYGGWYLPSVYELVALHSNLKRTGLGQLTDEPYWSSTESNTTQAWLVDFSSGEPSIHEKSTPAHVRAIHAF</sequence>